<dbReference type="PANTHER" id="PTHR43320">
    <property type="entry name" value="SUGAR KINASE"/>
    <property type="match status" value="1"/>
</dbReference>
<evidence type="ECO:0000313" key="5">
    <source>
        <dbReference type="EMBL" id="GGX67462.1"/>
    </source>
</evidence>
<evidence type="ECO:0000259" key="4">
    <source>
        <dbReference type="Pfam" id="PF00294"/>
    </source>
</evidence>
<comment type="similarity">
    <text evidence="1">Belongs to the carbohydrate kinase PfkB family.</text>
</comment>
<evidence type="ECO:0000256" key="2">
    <source>
        <dbReference type="ARBA" id="ARBA00022679"/>
    </source>
</evidence>
<proteinExistence type="inferred from homology"/>
<keyword evidence="6" id="KW-1185">Reference proteome</keyword>
<dbReference type="GO" id="GO:0016301">
    <property type="term" value="F:kinase activity"/>
    <property type="evidence" value="ECO:0007669"/>
    <property type="project" value="UniProtKB-KW"/>
</dbReference>
<dbReference type="InterPro" id="IPR002173">
    <property type="entry name" value="Carboh/pur_kinase_PfkB_CS"/>
</dbReference>
<dbReference type="SUPFAM" id="SSF53613">
    <property type="entry name" value="Ribokinase-like"/>
    <property type="match status" value="1"/>
</dbReference>
<dbReference type="CDD" id="cd01168">
    <property type="entry name" value="adenosine_kinase"/>
    <property type="match status" value="1"/>
</dbReference>
<sequence length="339" mass="35699">MTKDIDVLGIGNAIMDIIAPVPDGFLSAQGIERGSMTLVDEPRALSLNAALKSEADLREIAGGSAANTMVGIAGLGVRAGYIGKIGEDGVGQRLAEGYREAGVWFATKPTTSGTASARCMIAVTPDGQRSMSTFLGANADFSIDDIHRDEIARAKTIYLEGYLFDSDTQKAAYVQAAEHAQATGGQVALTLSDSFCVARHRAGFRHLAEHQTDILFANEEELLALFETDSLDAALDELTDMRPVVCVTRSAKGSIIQIPKSRPEDGGPRRHLVPAAPIKQIVDTTGAGDQYAAGVLAGREMGLSWADAGYLGSLAAAEVIQHYGARPETPVHFIAAATA</sequence>
<dbReference type="AlphaFoldDB" id="A0A918NHF6"/>
<dbReference type="RefSeq" id="WP_189584208.1">
    <property type="nucleotide sequence ID" value="NZ_BMYV01000002.1"/>
</dbReference>
<gene>
    <name evidence="5" type="ORF">GCM10011309_16480</name>
</gene>
<comment type="caution">
    <text evidence="5">The sequence shown here is derived from an EMBL/GenBank/DDBJ whole genome shotgun (WGS) entry which is preliminary data.</text>
</comment>
<dbReference type="InterPro" id="IPR052700">
    <property type="entry name" value="Carb_kinase_PfkB-like"/>
</dbReference>
<evidence type="ECO:0000313" key="6">
    <source>
        <dbReference type="Proteomes" id="UP000600865"/>
    </source>
</evidence>
<protein>
    <submittedName>
        <fullName evidence="5">Adenosine kinase</fullName>
    </submittedName>
</protein>
<reference evidence="5 6" key="1">
    <citation type="journal article" date="2014" name="Int. J. Syst. Evol. Microbiol.">
        <title>Complete genome sequence of Corynebacterium casei LMG S-19264T (=DSM 44701T), isolated from a smear-ripened cheese.</title>
        <authorList>
            <consortium name="US DOE Joint Genome Institute (JGI-PGF)"/>
            <person name="Walter F."/>
            <person name="Albersmeier A."/>
            <person name="Kalinowski J."/>
            <person name="Ruckert C."/>
        </authorList>
    </citation>
    <scope>NUCLEOTIDE SEQUENCE [LARGE SCALE GENOMIC DNA]</scope>
    <source>
        <strain evidence="5 6">KCTC 23968</strain>
    </source>
</reference>
<dbReference type="PANTHER" id="PTHR43320:SF3">
    <property type="entry name" value="CARBOHYDRATE KINASE PFKB DOMAIN-CONTAINING PROTEIN"/>
    <property type="match status" value="1"/>
</dbReference>
<dbReference type="InterPro" id="IPR029056">
    <property type="entry name" value="Ribokinase-like"/>
</dbReference>
<dbReference type="Gene3D" id="3.40.1190.20">
    <property type="match status" value="1"/>
</dbReference>
<dbReference type="InterPro" id="IPR011611">
    <property type="entry name" value="PfkB_dom"/>
</dbReference>
<evidence type="ECO:0000256" key="1">
    <source>
        <dbReference type="ARBA" id="ARBA00010688"/>
    </source>
</evidence>
<dbReference type="EMBL" id="BMYV01000002">
    <property type="protein sequence ID" value="GGX67462.1"/>
    <property type="molecule type" value="Genomic_DNA"/>
</dbReference>
<accession>A0A918NHF6</accession>
<dbReference type="Gene3D" id="3.30.1110.10">
    <property type="match status" value="1"/>
</dbReference>
<keyword evidence="3 5" id="KW-0418">Kinase</keyword>
<name>A0A918NHF6_9PROT</name>
<dbReference type="Proteomes" id="UP000600865">
    <property type="component" value="Unassembled WGS sequence"/>
</dbReference>
<dbReference type="PROSITE" id="PS00584">
    <property type="entry name" value="PFKB_KINASES_2"/>
    <property type="match status" value="1"/>
</dbReference>
<dbReference type="Pfam" id="PF00294">
    <property type="entry name" value="PfkB"/>
    <property type="match status" value="1"/>
</dbReference>
<feature type="domain" description="Carbohydrate kinase PfkB" evidence="4">
    <location>
        <begin position="51"/>
        <end position="327"/>
    </location>
</feature>
<organism evidence="5 6">
    <name type="scientific">Litorimonas cladophorae</name>
    <dbReference type="NCBI Taxonomy" id="1220491"/>
    <lineage>
        <taxon>Bacteria</taxon>
        <taxon>Pseudomonadati</taxon>
        <taxon>Pseudomonadota</taxon>
        <taxon>Alphaproteobacteria</taxon>
        <taxon>Maricaulales</taxon>
        <taxon>Robiginitomaculaceae</taxon>
    </lineage>
</organism>
<keyword evidence="2" id="KW-0808">Transferase</keyword>
<evidence type="ECO:0000256" key="3">
    <source>
        <dbReference type="ARBA" id="ARBA00022777"/>
    </source>
</evidence>